<dbReference type="SMART" id="SM00267">
    <property type="entry name" value="GGDEF"/>
    <property type="match status" value="1"/>
</dbReference>
<dbReference type="GO" id="GO:0005886">
    <property type="term" value="C:plasma membrane"/>
    <property type="evidence" value="ECO:0007669"/>
    <property type="project" value="TreeGrafter"/>
</dbReference>
<comment type="catalytic activity">
    <reaction evidence="3">
        <text>2 GTP = 3',3'-c-di-GMP + 2 diphosphate</text>
        <dbReference type="Rhea" id="RHEA:24898"/>
        <dbReference type="ChEBI" id="CHEBI:33019"/>
        <dbReference type="ChEBI" id="CHEBI:37565"/>
        <dbReference type="ChEBI" id="CHEBI:58805"/>
        <dbReference type="EC" id="2.7.7.65"/>
    </reaction>
</comment>
<dbReference type="EMBL" id="FQUK01000053">
    <property type="protein sequence ID" value="SHF29299.1"/>
    <property type="molecule type" value="Genomic_DNA"/>
</dbReference>
<dbReference type="InterPro" id="IPR050469">
    <property type="entry name" value="Diguanylate_Cyclase"/>
</dbReference>
<feature type="transmembrane region" description="Helical" evidence="4">
    <location>
        <begin position="139"/>
        <end position="159"/>
    </location>
</feature>
<dbReference type="Pfam" id="PF00990">
    <property type="entry name" value="GGDEF"/>
    <property type="match status" value="1"/>
</dbReference>
<evidence type="ECO:0000313" key="6">
    <source>
        <dbReference type="EMBL" id="SHF29299.1"/>
    </source>
</evidence>
<dbReference type="PANTHER" id="PTHR45138:SF9">
    <property type="entry name" value="DIGUANYLATE CYCLASE DGCM-RELATED"/>
    <property type="match status" value="1"/>
</dbReference>
<keyword evidence="4" id="KW-0472">Membrane</keyword>
<dbReference type="InterPro" id="IPR043128">
    <property type="entry name" value="Rev_trsase/Diguanyl_cyclase"/>
</dbReference>
<evidence type="ECO:0000256" key="3">
    <source>
        <dbReference type="ARBA" id="ARBA00034247"/>
    </source>
</evidence>
<evidence type="ECO:0000256" key="1">
    <source>
        <dbReference type="ARBA" id="ARBA00001946"/>
    </source>
</evidence>
<dbReference type="FunFam" id="3.30.70.270:FF:000001">
    <property type="entry name" value="Diguanylate cyclase domain protein"/>
    <property type="match status" value="1"/>
</dbReference>
<dbReference type="NCBIfam" id="TIGR00254">
    <property type="entry name" value="GGDEF"/>
    <property type="match status" value="1"/>
</dbReference>
<feature type="domain" description="GGDEF" evidence="5">
    <location>
        <begin position="203"/>
        <end position="332"/>
    </location>
</feature>
<evidence type="ECO:0000313" key="7">
    <source>
        <dbReference type="Proteomes" id="UP000242857"/>
    </source>
</evidence>
<feature type="transmembrane region" description="Helical" evidence="4">
    <location>
        <begin position="99"/>
        <end position="127"/>
    </location>
</feature>
<gene>
    <name evidence="6" type="ORF">SAMN02745204_02202</name>
</gene>
<dbReference type="EC" id="2.7.7.65" evidence="2"/>
<dbReference type="InterPro" id="IPR029787">
    <property type="entry name" value="Nucleotide_cyclase"/>
</dbReference>
<dbReference type="SUPFAM" id="SSF55073">
    <property type="entry name" value="Nucleotide cyclase"/>
    <property type="match status" value="1"/>
</dbReference>
<keyword evidence="7" id="KW-1185">Reference proteome</keyword>
<protein>
    <recommendedName>
        <fullName evidence="2">diguanylate cyclase</fullName>
        <ecNumber evidence="2">2.7.7.65</ecNumber>
    </recommendedName>
</protein>
<keyword evidence="4" id="KW-0812">Transmembrane</keyword>
<dbReference type="PANTHER" id="PTHR45138">
    <property type="entry name" value="REGULATORY COMPONENTS OF SENSORY TRANSDUCTION SYSTEM"/>
    <property type="match status" value="1"/>
</dbReference>
<dbReference type="GO" id="GO:0043709">
    <property type="term" value="P:cell adhesion involved in single-species biofilm formation"/>
    <property type="evidence" value="ECO:0007669"/>
    <property type="project" value="TreeGrafter"/>
</dbReference>
<dbReference type="STRING" id="213588.SAMN02745204_02202"/>
<keyword evidence="4" id="KW-1133">Transmembrane helix</keyword>
<evidence type="ECO:0000256" key="2">
    <source>
        <dbReference type="ARBA" id="ARBA00012528"/>
    </source>
</evidence>
<dbReference type="PROSITE" id="PS50887">
    <property type="entry name" value="GGDEF"/>
    <property type="match status" value="1"/>
</dbReference>
<name>A0A1M5AGD5_9GAMM</name>
<dbReference type="GO" id="GO:1902201">
    <property type="term" value="P:negative regulation of bacterial-type flagellum-dependent cell motility"/>
    <property type="evidence" value="ECO:0007669"/>
    <property type="project" value="TreeGrafter"/>
</dbReference>
<dbReference type="Gene3D" id="3.30.70.270">
    <property type="match status" value="1"/>
</dbReference>
<dbReference type="GO" id="GO:0052621">
    <property type="term" value="F:diguanylate cyclase activity"/>
    <property type="evidence" value="ECO:0007669"/>
    <property type="project" value="UniProtKB-EC"/>
</dbReference>
<reference evidence="7" key="1">
    <citation type="submission" date="2016-11" db="EMBL/GenBank/DDBJ databases">
        <authorList>
            <person name="Varghese N."/>
            <person name="Submissions S."/>
        </authorList>
    </citation>
    <scope>NUCLEOTIDE SEQUENCE [LARGE SCALE GENOMIC DNA]</scope>
    <source>
        <strain evidence="7">DSM 14834</strain>
    </source>
</reference>
<dbReference type="RefSeq" id="WP_072756589.1">
    <property type="nucleotide sequence ID" value="NZ_FQUK01000053.1"/>
</dbReference>
<comment type="cofactor">
    <cofactor evidence="1">
        <name>Mg(2+)</name>
        <dbReference type="ChEBI" id="CHEBI:18420"/>
    </cofactor>
</comment>
<feature type="transmembrane region" description="Helical" evidence="4">
    <location>
        <begin position="46"/>
        <end position="67"/>
    </location>
</feature>
<sequence>MTPLLSRIRFRLRNDFQLGIITVFGAIGVLAILPFSLLRFAQGNALAGSVDLAVACTITGAALYAWITGKLERAGLLISVCNLLGSVLVELLLGKTGLYWLYVALLANFFLINRRAAVPLAFLGIVLAQMVPGAFESAVQRASVITTQLLVALFAYLFAHRTAIQHAMLETLASQDPLTGARNRRAMEQELAVAIAANQRRPRSLALLLLDLDHFKQINDRYGHDMGDQVLRRFVALIQSHTRACDRLFRYGGEEFVLLLENTDAAGVATVFANLRACVHAELRVQNAPVTVSAGAALLAPGESREAWLARADAALYRAKQAGRDRLELAPSPAASA</sequence>
<organism evidence="6 7">
    <name type="scientific">Thermomonas hydrothermalis</name>
    <dbReference type="NCBI Taxonomy" id="213588"/>
    <lineage>
        <taxon>Bacteria</taxon>
        <taxon>Pseudomonadati</taxon>
        <taxon>Pseudomonadota</taxon>
        <taxon>Gammaproteobacteria</taxon>
        <taxon>Lysobacterales</taxon>
        <taxon>Lysobacteraceae</taxon>
        <taxon>Thermomonas</taxon>
    </lineage>
</organism>
<proteinExistence type="predicted"/>
<dbReference type="Proteomes" id="UP000242857">
    <property type="component" value="Unassembled WGS sequence"/>
</dbReference>
<evidence type="ECO:0000256" key="4">
    <source>
        <dbReference type="SAM" id="Phobius"/>
    </source>
</evidence>
<accession>A0A1M5AGD5</accession>
<dbReference type="AlphaFoldDB" id="A0A1M5AGD5"/>
<evidence type="ECO:0000259" key="5">
    <source>
        <dbReference type="PROSITE" id="PS50887"/>
    </source>
</evidence>
<dbReference type="CDD" id="cd01949">
    <property type="entry name" value="GGDEF"/>
    <property type="match status" value="1"/>
</dbReference>
<dbReference type="InterPro" id="IPR000160">
    <property type="entry name" value="GGDEF_dom"/>
</dbReference>
<feature type="transmembrane region" description="Helical" evidence="4">
    <location>
        <begin position="20"/>
        <end position="40"/>
    </location>
</feature>